<feature type="transmembrane region" description="Helical" evidence="1">
    <location>
        <begin position="69"/>
        <end position="92"/>
    </location>
</feature>
<evidence type="ECO:0000313" key="3">
    <source>
        <dbReference type="Proteomes" id="UP000231530"/>
    </source>
</evidence>
<feature type="transmembrane region" description="Helical" evidence="1">
    <location>
        <begin position="12"/>
        <end position="31"/>
    </location>
</feature>
<dbReference type="Proteomes" id="UP000231530">
    <property type="component" value="Unassembled WGS sequence"/>
</dbReference>
<proteinExistence type="predicted"/>
<dbReference type="EMBL" id="PFBY01000017">
    <property type="protein sequence ID" value="PIR76594.1"/>
    <property type="molecule type" value="Genomic_DNA"/>
</dbReference>
<keyword evidence="1" id="KW-1133">Transmembrane helix</keyword>
<gene>
    <name evidence="2" type="ORF">COU32_01310</name>
</gene>
<reference evidence="3" key="1">
    <citation type="submission" date="2017-09" db="EMBL/GenBank/DDBJ databases">
        <title>Depth-based differentiation of microbial function through sediment-hosted aquifers and enrichment of novel symbionts in the deep terrestrial subsurface.</title>
        <authorList>
            <person name="Probst A.J."/>
            <person name="Ladd B."/>
            <person name="Jarett J.K."/>
            <person name="Geller-Mcgrath D.E."/>
            <person name="Sieber C.M.K."/>
            <person name="Emerson J.B."/>
            <person name="Anantharaman K."/>
            <person name="Thomas B.C."/>
            <person name="Malmstrom R."/>
            <person name="Stieglmeier M."/>
            <person name="Klingl A."/>
            <person name="Woyke T."/>
            <person name="Ryan C.M."/>
            <person name="Banfield J.F."/>
        </authorList>
    </citation>
    <scope>NUCLEOTIDE SEQUENCE [LARGE SCALE GENOMIC DNA]</scope>
</reference>
<dbReference type="AlphaFoldDB" id="A0A2H0TWP8"/>
<organism evidence="2 3">
    <name type="scientific">Candidatus Magasanikbacteria bacterium CG10_big_fil_rev_8_21_14_0_10_42_10</name>
    <dbReference type="NCBI Taxonomy" id="1974649"/>
    <lineage>
        <taxon>Bacteria</taxon>
        <taxon>Candidatus Magasanikiibacteriota</taxon>
    </lineage>
</organism>
<comment type="caution">
    <text evidence="2">The sequence shown here is derived from an EMBL/GenBank/DDBJ whole genome shotgun (WGS) entry which is preliminary data.</text>
</comment>
<protein>
    <submittedName>
        <fullName evidence="2">Uncharacterized protein</fullName>
    </submittedName>
</protein>
<evidence type="ECO:0000313" key="2">
    <source>
        <dbReference type="EMBL" id="PIR76594.1"/>
    </source>
</evidence>
<keyword evidence="1" id="KW-0812">Transmembrane</keyword>
<keyword evidence="1" id="KW-0472">Membrane</keyword>
<name>A0A2H0TWP8_9BACT</name>
<feature type="transmembrane region" description="Helical" evidence="1">
    <location>
        <begin position="37"/>
        <end position="57"/>
    </location>
</feature>
<sequence>MSDYNIINLNQFSWPLNVAIMGAAFSVFSLIYNDEYIYYGLITVAFGVTTHVIYKFFDWFFKSDETNKKYWVVHLAHFLMVVAWLTVLYCIYY</sequence>
<evidence type="ECO:0000256" key="1">
    <source>
        <dbReference type="SAM" id="Phobius"/>
    </source>
</evidence>
<accession>A0A2H0TWP8</accession>